<dbReference type="Pfam" id="PF02537">
    <property type="entry name" value="CRCB"/>
    <property type="match status" value="1"/>
</dbReference>
<feature type="transmembrane region" description="Helical" evidence="10">
    <location>
        <begin position="61"/>
        <end position="81"/>
    </location>
</feature>
<dbReference type="GO" id="GO:0140114">
    <property type="term" value="P:cellular detoxification of fluoride"/>
    <property type="evidence" value="ECO:0007669"/>
    <property type="project" value="UniProtKB-UniRule"/>
</dbReference>
<dbReference type="AlphaFoldDB" id="A0A7X0HYA1"/>
<keyword evidence="2 10" id="KW-1003">Cell membrane</keyword>
<evidence type="ECO:0000313" key="12">
    <source>
        <dbReference type="Proteomes" id="UP000531594"/>
    </source>
</evidence>
<feature type="transmembrane region" description="Helical" evidence="10">
    <location>
        <begin position="31"/>
        <end position="49"/>
    </location>
</feature>
<proteinExistence type="inferred from homology"/>
<comment type="catalytic activity">
    <reaction evidence="8">
        <text>fluoride(in) = fluoride(out)</text>
        <dbReference type="Rhea" id="RHEA:76159"/>
        <dbReference type="ChEBI" id="CHEBI:17051"/>
    </reaction>
    <physiologicalReaction direction="left-to-right" evidence="8">
        <dbReference type="Rhea" id="RHEA:76160"/>
    </physiologicalReaction>
</comment>
<keyword evidence="10" id="KW-0479">Metal-binding</keyword>
<dbReference type="GO" id="GO:0005886">
    <property type="term" value="C:plasma membrane"/>
    <property type="evidence" value="ECO:0007669"/>
    <property type="project" value="UniProtKB-SubCell"/>
</dbReference>
<comment type="activity regulation">
    <text evidence="10">Na(+) is not transported, but it plays an essential structural role and its presence is essential for fluoride channel function.</text>
</comment>
<dbReference type="HAMAP" id="MF_00454">
    <property type="entry name" value="FluC"/>
    <property type="match status" value="1"/>
</dbReference>
<dbReference type="PANTHER" id="PTHR28259:SF1">
    <property type="entry name" value="FLUORIDE EXPORT PROTEIN 1-RELATED"/>
    <property type="match status" value="1"/>
</dbReference>
<feature type="binding site" evidence="10">
    <location>
        <position position="72"/>
    </location>
    <ligand>
        <name>Na(+)</name>
        <dbReference type="ChEBI" id="CHEBI:29101"/>
        <note>structural</note>
    </ligand>
</feature>
<dbReference type="GO" id="GO:0062054">
    <property type="term" value="F:fluoride channel activity"/>
    <property type="evidence" value="ECO:0007669"/>
    <property type="project" value="UniProtKB-UniRule"/>
</dbReference>
<evidence type="ECO:0000256" key="5">
    <source>
        <dbReference type="ARBA" id="ARBA00023136"/>
    </source>
</evidence>
<accession>A0A7X0HYA1</accession>
<evidence type="ECO:0000256" key="1">
    <source>
        <dbReference type="ARBA" id="ARBA00004651"/>
    </source>
</evidence>
<feature type="transmembrane region" description="Helical" evidence="10">
    <location>
        <begin position="93"/>
        <end position="115"/>
    </location>
</feature>
<evidence type="ECO:0000256" key="7">
    <source>
        <dbReference type="ARBA" id="ARBA00035120"/>
    </source>
</evidence>
<evidence type="ECO:0000256" key="6">
    <source>
        <dbReference type="ARBA" id="ARBA00023303"/>
    </source>
</evidence>
<evidence type="ECO:0000256" key="9">
    <source>
        <dbReference type="ARBA" id="ARBA00049940"/>
    </source>
</evidence>
<dbReference type="InterPro" id="IPR003691">
    <property type="entry name" value="FluC"/>
</dbReference>
<feature type="binding site" evidence="10">
    <location>
        <position position="75"/>
    </location>
    <ligand>
        <name>Na(+)</name>
        <dbReference type="ChEBI" id="CHEBI:29101"/>
        <note>structural</note>
    </ligand>
</feature>
<sequence>MNILFVGLGGFIGAILRYGTGQLLPVQNGFPLPTLMINLTGCFFLAWFYTATLHRWVLPPAIRLGVGTGLIGAFTTFSTFSVETLHLLHNGQILQAIIYVLASIIGGILLSACGLKSAQMMQKGKGMKIH</sequence>
<gene>
    <name evidence="10" type="primary">fluC</name>
    <name evidence="10" type="synonym">crcB</name>
    <name evidence="11" type="ORF">HNR53_004526</name>
</gene>
<keyword evidence="12" id="KW-1185">Reference proteome</keyword>
<comment type="similarity">
    <text evidence="7 10">Belongs to the fluoride channel Fluc/FEX (TC 1.A.43) family.</text>
</comment>
<name>A0A7X0HYA1_9BACI</name>
<evidence type="ECO:0000256" key="3">
    <source>
        <dbReference type="ARBA" id="ARBA00022692"/>
    </source>
</evidence>
<keyword evidence="3 10" id="KW-0812">Transmembrane</keyword>
<evidence type="ECO:0000256" key="10">
    <source>
        <dbReference type="HAMAP-Rule" id="MF_00454"/>
    </source>
</evidence>
<keyword evidence="6 10" id="KW-0407">Ion channel</keyword>
<comment type="subcellular location">
    <subcellularLocation>
        <location evidence="1 10">Cell membrane</location>
        <topology evidence="1 10">Multi-pass membrane protein</topology>
    </subcellularLocation>
</comment>
<evidence type="ECO:0000256" key="2">
    <source>
        <dbReference type="ARBA" id="ARBA00022475"/>
    </source>
</evidence>
<dbReference type="PANTHER" id="PTHR28259">
    <property type="entry name" value="FLUORIDE EXPORT PROTEIN 1-RELATED"/>
    <property type="match status" value="1"/>
</dbReference>
<keyword evidence="10" id="KW-0915">Sodium</keyword>
<keyword evidence="5 10" id="KW-0472">Membrane</keyword>
<evidence type="ECO:0000313" key="11">
    <source>
        <dbReference type="EMBL" id="MBB6447816.1"/>
    </source>
</evidence>
<dbReference type="Proteomes" id="UP000531594">
    <property type="component" value="Unassembled WGS sequence"/>
</dbReference>
<keyword evidence="10" id="KW-0813">Transport</keyword>
<organism evidence="11 12">
    <name type="scientific">Bacillus benzoevorans</name>
    <dbReference type="NCBI Taxonomy" id="1456"/>
    <lineage>
        <taxon>Bacteria</taxon>
        <taxon>Bacillati</taxon>
        <taxon>Bacillota</taxon>
        <taxon>Bacilli</taxon>
        <taxon>Bacillales</taxon>
        <taxon>Bacillaceae</taxon>
        <taxon>Bacillus</taxon>
    </lineage>
</organism>
<keyword evidence="10" id="KW-0406">Ion transport</keyword>
<dbReference type="GO" id="GO:0046872">
    <property type="term" value="F:metal ion binding"/>
    <property type="evidence" value="ECO:0007669"/>
    <property type="project" value="UniProtKB-KW"/>
</dbReference>
<evidence type="ECO:0000256" key="8">
    <source>
        <dbReference type="ARBA" id="ARBA00035585"/>
    </source>
</evidence>
<reference evidence="11 12" key="1">
    <citation type="submission" date="2020-08" db="EMBL/GenBank/DDBJ databases">
        <title>Genomic Encyclopedia of Type Strains, Phase IV (KMG-IV): sequencing the most valuable type-strain genomes for metagenomic binning, comparative biology and taxonomic classification.</title>
        <authorList>
            <person name="Goeker M."/>
        </authorList>
    </citation>
    <scope>NUCLEOTIDE SEQUENCE [LARGE SCALE GENOMIC DNA]</scope>
    <source>
        <strain evidence="11 12">DSM 5391</strain>
    </source>
</reference>
<keyword evidence="4 10" id="KW-1133">Transmembrane helix</keyword>
<evidence type="ECO:0000256" key="4">
    <source>
        <dbReference type="ARBA" id="ARBA00022989"/>
    </source>
</evidence>
<dbReference type="NCBIfam" id="TIGR00494">
    <property type="entry name" value="crcB"/>
    <property type="match status" value="1"/>
</dbReference>
<dbReference type="EMBL" id="JACHGK010000030">
    <property type="protein sequence ID" value="MBB6447816.1"/>
    <property type="molecule type" value="Genomic_DNA"/>
</dbReference>
<comment type="caution">
    <text evidence="11">The sequence shown here is derived from an EMBL/GenBank/DDBJ whole genome shotgun (WGS) entry which is preliminary data.</text>
</comment>
<comment type="function">
    <text evidence="9 10">Fluoride-specific ion channel. Important for reducing fluoride concentration in the cell, thus reducing its toxicity.</text>
</comment>
<protein>
    <recommendedName>
        <fullName evidence="10">Fluoride-specific ion channel FluC</fullName>
    </recommendedName>
</protein>